<keyword evidence="1" id="KW-0732">Signal</keyword>
<accession>A0ABS8X0Y2</accession>
<name>A0ABS8X0Y2_9GAMM</name>
<organism evidence="2 3">
    <name type="scientific">Legionella resiliens</name>
    <dbReference type="NCBI Taxonomy" id="2905958"/>
    <lineage>
        <taxon>Bacteria</taxon>
        <taxon>Pseudomonadati</taxon>
        <taxon>Pseudomonadota</taxon>
        <taxon>Gammaproteobacteria</taxon>
        <taxon>Legionellales</taxon>
        <taxon>Legionellaceae</taxon>
        <taxon>Legionella</taxon>
    </lineage>
</organism>
<gene>
    <name evidence="2" type="ORF">LXO92_08420</name>
</gene>
<evidence type="ECO:0000313" key="2">
    <source>
        <dbReference type="EMBL" id="MCE3532398.1"/>
    </source>
</evidence>
<evidence type="ECO:0000313" key="3">
    <source>
        <dbReference type="Proteomes" id="UP001320170"/>
    </source>
</evidence>
<evidence type="ECO:0000256" key="1">
    <source>
        <dbReference type="SAM" id="SignalP"/>
    </source>
</evidence>
<proteinExistence type="predicted"/>
<feature type="signal peptide" evidence="1">
    <location>
        <begin position="1"/>
        <end position="20"/>
    </location>
</feature>
<sequence length="106" mass="11586">MKKIMIIIGLCLLGSSFVYAEQTIRITVTTNDQNAAGIGYLVNGKKIGGPGKSYTGKGPKNGKYLFGYRIKSAQGRDVSCGSHKLTRDSYVILLAKKNKCRSIVRR</sequence>
<reference evidence="2 3" key="1">
    <citation type="journal article" date="2024" name="Pathogens">
        <title>Characterization of a Novel Species of Legionella Isolated from a Healthcare Facility: Legionella resiliens sp. nov.</title>
        <authorList>
            <person name="Cristino S."/>
            <person name="Pascale M.R."/>
            <person name="Marino F."/>
            <person name="Derelitto C."/>
            <person name="Salaris S."/>
            <person name="Orsini M."/>
            <person name="Squarzoni S."/>
            <person name="Grottola A."/>
            <person name="Girolamini L."/>
        </authorList>
    </citation>
    <scope>NUCLEOTIDE SEQUENCE [LARGE SCALE GENOMIC DNA]</scope>
    <source>
        <strain evidence="2 3">8cVS16</strain>
    </source>
</reference>
<comment type="caution">
    <text evidence="2">The sequence shown here is derived from an EMBL/GenBank/DDBJ whole genome shotgun (WGS) entry which is preliminary data.</text>
</comment>
<feature type="chain" id="PRO_5045090641" evidence="1">
    <location>
        <begin position="21"/>
        <end position="106"/>
    </location>
</feature>
<protein>
    <submittedName>
        <fullName evidence="2">Uncharacterized protein</fullName>
    </submittedName>
</protein>
<dbReference type="RefSeq" id="WP_182352213.1">
    <property type="nucleotide sequence ID" value="NZ_JAJSPM010000005.1"/>
</dbReference>
<dbReference type="Proteomes" id="UP001320170">
    <property type="component" value="Unassembled WGS sequence"/>
</dbReference>
<dbReference type="EMBL" id="JAJTND010000004">
    <property type="protein sequence ID" value="MCE3532398.1"/>
    <property type="molecule type" value="Genomic_DNA"/>
</dbReference>
<keyword evidence="3" id="KW-1185">Reference proteome</keyword>